<dbReference type="HOGENOM" id="CLU_2867804_0_0_1"/>
<proteinExistence type="predicted"/>
<protein>
    <submittedName>
        <fullName evidence="2">Uncharacterized protein</fullName>
    </submittedName>
</protein>
<organism evidence="2 3">
    <name type="scientific">Galerina marginata (strain CBS 339.88)</name>
    <dbReference type="NCBI Taxonomy" id="685588"/>
    <lineage>
        <taxon>Eukaryota</taxon>
        <taxon>Fungi</taxon>
        <taxon>Dikarya</taxon>
        <taxon>Basidiomycota</taxon>
        <taxon>Agaricomycotina</taxon>
        <taxon>Agaricomycetes</taxon>
        <taxon>Agaricomycetidae</taxon>
        <taxon>Agaricales</taxon>
        <taxon>Agaricineae</taxon>
        <taxon>Strophariaceae</taxon>
        <taxon>Galerina</taxon>
    </lineage>
</organism>
<evidence type="ECO:0000256" key="1">
    <source>
        <dbReference type="SAM" id="MobiDB-lite"/>
    </source>
</evidence>
<keyword evidence="3" id="KW-1185">Reference proteome</keyword>
<feature type="region of interest" description="Disordered" evidence="1">
    <location>
        <begin position="1"/>
        <end position="64"/>
    </location>
</feature>
<gene>
    <name evidence="2" type="ORF">GALMADRAFT_243279</name>
</gene>
<accession>A0A067TK12</accession>
<feature type="compositionally biased region" description="Gly residues" evidence="1">
    <location>
        <begin position="53"/>
        <end position="64"/>
    </location>
</feature>
<name>A0A067TK12_GALM3</name>
<dbReference type="Proteomes" id="UP000027222">
    <property type="component" value="Unassembled WGS sequence"/>
</dbReference>
<evidence type="ECO:0000313" key="3">
    <source>
        <dbReference type="Proteomes" id="UP000027222"/>
    </source>
</evidence>
<feature type="compositionally biased region" description="Basic and acidic residues" evidence="1">
    <location>
        <begin position="25"/>
        <end position="46"/>
    </location>
</feature>
<dbReference type="EMBL" id="KL142373">
    <property type="protein sequence ID" value="KDR79318.1"/>
    <property type="molecule type" value="Genomic_DNA"/>
</dbReference>
<reference evidence="3" key="1">
    <citation type="journal article" date="2014" name="Proc. Natl. Acad. Sci. U.S.A.">
        <title>Extensive sampling of basidiomycete genomes demonstrates inadequacy of the white-rot/brown-rot paradigm for wood decay fungi.</title>
        <authorList>
            <person name="Riley R."/>
            <person name="Salamov A.A."/>
            <person name="Brown D.W."/>
            <person name="Nagy L.G."/>
            <person name="Floudas D."/>
            <person name="Held B.W."/>
            <person name="Levasseur A."/>
            <person name="Lombard V."/>
            <person name="Morin E."/>
            <person name="Otillar R."/>
            <person name="Lindquist E.A."/>
            <person name="Sun H."/>
            <person name="LaButti K.M."/>
            <person name="Schmutz J."/>
            <person name="Jabbour D."/>
            <person name="Luo H."/>
            <person name="Baker S.E."/>
            <person name="Pisabarro A.G."/>
            <person name="Walton J.D."/>
            <person name="Blanchette R.A."/>
            <person name="Henrissat B."/>
            <person name="Martin F."/>
            <person name="Cullen D."/>
            <person name="Hibbett D.S."/>
            <person name="Grigoriev I.V."/>
        </authorList>
    </citation>
    <scope>NUCLEOTIDE SEQUENCE [LARGE SCALE GENOMIC DNA]</scope>
    <source>
        <strain evidence="3">CBS 339.88</strain>
    </source>
</reference>
<evidence type="ECO:0000313" key="2">
    <source>
        <dbReference type="EMBL" id="KDR79318.1"/>
    </source>
</evidence>
<sequence>MEHSTKDKIVDVNANGNGIEDEGSEPERIDNESSKKYDGYRGKNDRPTAVVGGLQGGNGKPKEK</sequence>
<feature type="compositionally biased region" description="Basic and acidic residues" evidence="1">
    <location>
        <begin position="1"/>
        <end position="10"/>
    </location>
</feature>
<dbReference type="AlphaFoldDB" id="A0A067TK12"/>